<dbReference type="OrthoDB" id="90159at2"/>
<dbReference type="PANTHER" id="PTHR43852">
    <property type="entry name" value="NUCLEOTIDYLTRANSFERASE"/>
    <property type="match status" value="1"/>
</dbReference>
<name>A0A151AYU9_9FIRM</name>
<dbReference type="AlphaFoldDB" id="A0A151AYU9"/>
<dbReference type="GO" id="GO:0016740">
    <property type="term" value="F:transferase activity"/>
    <property type="evidence" value="ECO:0007669"/>
    <property type="project" value="UniProtKB-KW"/>
</dbReference>
<dbReference type="RefSeq" id="WP_062283109.1">
    <property type="nucleotide sequence ID" value="NZ_LTBC01000003.1"/>
</dbReference>
<dbReference type="Proteomes" id="UP000075670">
    <property type="component" value="Unassembled WGS sequence"/>
</dbReference>
<reference evidence="2 3" key="1">
    <citation type="submission" date="2016-02" db="EMBL/GenBank/DDBJ databases">
        <title>Genome sequence of Moorella mulderi DSM 14980.</title>
        <authorList>
            <person name="Poehlein A."/>
            <person name="Daniel R."/>
        </authorList>
    </citation>
    <scope>NUCLEOTIDE SEQUENCE [LARGE SCALE GENOMIC DNA]</scope>
    <source>
        <strain evidence="2 3">DSM 14980</strain>
    </source>
</reference>
<sequence>MDKKIYMQLKDYFSEQQNIRMAFLFGSRARERARADSDVDIGVYLEPGYTRRDIYQMWNELEDMLGLKVDLLVLNETTPSLAWTALKGKRLFIRDQSFYIPYMLDISREAEDFQQFLLDWWRWRMKIRGAV</sequence>
<accession>A0A151AYU9</accession>
<dbReference type="EMBL" id="LTBC01000003">
    <property type="protein sequence ID" value="KYH32740.1"/>
    <property type="molecule type" value="Genomic_DNA"/>
</dbReference>
<dbReference type="CDD" id="cd05403">
    <property type="entry name" value="NT_KNTase_like"/>
    <property type="match status" value="1"/>
</dbReference>
<dbReference type="PATRIC" id="fig|1122241.3.peg.1409"/>
<evidence type="ECO:0000313" key="3">
    <source>
        <dbReference type="Proteomes" id="UP000075670"/>
    </source>
</evidence>
<dbReference type="Pfam" id="PF18765">
    <property type="entry name" value="Polbeta"/>
    <property type="match status" value="1"/>
</dbReference>
<feature type="domain" description="Polymerase beta nucleotidyltransferase" evidence="1">
    <location>
        <begin position="8"/>
        <end position="96"/>
    </location>
</feature>
<dbReference type="SUPFAM" id="SSF81301">
    <property type="entry name" value="Nucleotidyltransferase"/>
    <property type="match status" value="1"/>
</dbReference>
<evidence type="ECO:0000259" key="1">
    <source>
        <dbReference type="Pfam" id="PF18765"/>
    </source>
</evidence>
<evidence type="ECO:0000313" key="2">
    <source>
        <dbReference type="EMBL" id="KYH32740.1"/>
    </source>
</evidence>
<dbReference type="InterPro" id="IPR041633">
    <property type="entry name" value="Polbeta"/>
</dbReference>
<protein>
    <submittedName>
        <fullName evidence="2">Nucleotidyltransferase domain protein</fullName>
    </submittedName>
</protein>
<dbReference type="PANTHER" id="PTHR43852:SF3">
    <property type="entry name" value="NUCLEOTIDYLTRANSFERASE"/>
    <property type="match status" value="1"/>
</dbReference>
<keyword evidence="2" id="KW-0808">Transferase</keyword>
<dbReference type="InterPro" id="IPR043519">
    <property type="entry name" value="NT_sf"/>
</dbReference>
<dbReference type="InterPro" id="IPR052930">
    <property type="entry name" value="TA_antitoxin_MntA"/>
</dbReference>
<keyword evidence="3" id="KW-1185">Reference proteome</keyword>
<proteinExistence type="predicted"/>
<comment type="caution">
    <text evidence="2">The sequence shown here is derived from an EMBL/GenBank/DDBJ whole genome shotgun (WGS) entry which is preliminary data.</text>
</comment>
<dbReference type="NCBIfam" id="NF047752">
    <property type="entry name" value="MntA_antitoxin"/>
    <property type="match status" value="1"/>
</dbReference>
<dbReference type="Gene3D" id="3.30.460.10">
    <property type="entry name" value="Beta Polymerase, domain 2"/>
    <property type="match status" value="1"/>
</dbReference>
<gene>
    <name evidence="2" type="ORF">MOMUL_13420</name>
</gene>
<organism evidence="2 3">
    <name type="scientific">Moorella mulderi DSM 14980</name>
    <dbReference type="NCBI Taxonomy" id="1122241"/>
    <lineage>
        <taxon>Bacteria</taxon>
        <taxon>Bacillati</taxon>
        <taxon>Bacillota</taxon>
        <taxon>Clostridia</taxon>
        <taxon>Neomoorellales</taxon>
        <taxon>Neomoorellaceae</taxon>
        <taxon>Neomoorella</taxon>
    </lineage>
</organism>